<evidence type="ECO:0000256" key="2">
    <source>
        <dbReference type="ARBA" id="ARBA00022777"/>
    </source>
</evidence>
<evidence type="ECO:0000313" key="5">
    <source>
        <dbReference type="EMBL" id="MDY0873486.1"/>
    </source>
</evidence>
<dbReference type="NCBIfam" id="TIGR00749">
    <property type="entry name" value="glk"/>
    <property type="match status" value="1"/>
</dbReference>
<evidence type="ECO:0000256" key="1">
    <source>
        <dbReference type="ARBA" id="ARBA00022679"/>
    </source>
</evidence>
<dbReference type="Pfam" id="PF02685">
    <property type="entry name" value="Glucokinase"/>
    <property type="match status" value="1"/>
</dbReference>
<feature type="binding site" evidence="3">
    <location>
        <begin position="9"/>
        <end position="14"/>
    </location>
    <ligand>
        <name>ATP</name>
        <dbReference type="ChEBI" id="CHEBI:30616"/>
    </ligand>
</feature>
<proteinExistence type="inferred from homology"/>
<dbReference type="InterPro" id="IPR043129">
    <property type="entry name" value="ATPase_NBD"/>
</dbReference>
<dbReference type="EMBL" id="JAXCLX010000003">
    <property type="protein sequence ID" value="MDY0873486.1"/>
    <property type="molecule type" value="Genomic_DNA"/>
</dbReference>
<organism evidence="5 6">
    <name type="scientific">Dongia rigui</name>
    <dbReference type="NCBI Taxonomy" id="940149"/>
    <lineage>
        <taxon>Bacteria</taxon>
        <taxon>Pseudomonadati</taxon>
        <taxon>Pseudomonadota</taxon>
        <taxon>Alphaproteobacteria</taxon>
        <taxon>Rhodospirillales</taxon>
        <taxon>Dongiaceae</taxon>
        <taxon>Dongia</taxon>
    </lineage>
</organism>
<keyword evidence="3" id="KW-0324">Glycolysis</keyword>
<keyword evidence="3" id="KW-0547">Nucleotide-binding</keyword>
<comment type="caution">
    <text evidence="5">The sequence shown here is derived from an EMBL/GenBank/DDBJ whole genome shotgun (WGS) entry which is preliminary data.</text>
</comment>
<dbReference type="InterPro" id="IPR050201">
    <property type="entry name" value="Bacterial_glucokinase"/>
</dbReference>
<sequence length="319" mass="33984">MSASLALVADIGGTNARFALSRPGIGLDRMKTLSAADYPNIGNAITAYLDWANAKPELACFAVACPAREDEIEFTNSTWHFSRNETARHFGWSRLSTINDFEALALGVPHVRPEGLHNVRRGTSEPKAPRAVLGPGTGFGVSGLVCDQHGGWVALAGEGGHVGFAPQDDLEIEMLRYLQARFGRVSCERLLSGEGLVNIYEFLSVQAGKAAERPSPAEITARGLEQGERIARDALRRFCAILGSAAGDLALILGSTGGVYIGGGIVPRLLPILLDSPFEERFTNKGRLSSLLADMPIYVILDNTLALLGAAATLNQGDQ</sequence>
<dbReference type="CDD" id="cd24008">
    <property type="entry name" value="ASKHA_NBD_GLK"/>
    <property type="match status" value="1"/>
</dbReference>
<keyword evidence="1 3" id="KW-0808">Transferase</keyword>
<dbReference type="InterPro" id="IPR003836">
    <property type="entry name" value="Glucokinase"/>
</dbReference>
<keyword evidence="3" id="KW-0963">Cytoplasm</keyword>
<dbReference type="SUPFAM" id="SSF53067">
    <property type="entry name" value="Actin-like ATPase domain"/>
    <property type="match status" value="1"/>
</dbReference>
<dbReference type="GO" id="GO:0004340">
    <property type="term" value="F:glucokinase activity"/>
    <property type="evidence" value="ECO:0007669"/>
    <property type="project" value="UniProtKB-EC"/>
</dbReference>
<dbReference type="Gene3D" id="3.40.367.20">
    <property type="match status" value="1"/>
</dbReference>
<keyword evidence="2 3" id="KW-0418">Kinase</keyword>
<comment type="catalytic activity">
    <reaction evidence="3">
        <text>D-glucose + ATP = D-glucose 6-phosphate + ADP + H(+)</text>
        <dbReference type="Rhea" id="RHEA:17825"/>
        <dbReference type="ChEBI" id="CHEBI:4167"/>
        <dbReference type="ChEBI" id="CHEBI:15378"/>
        <dbReference type="ChEBI" id="CHEBI:30616"/>
        <dbReference type="ChEBI" id="CHEBI:61548"/>
        <dbReference type="ChEBI" id="CHEBI:456216"/>
        <dbReference type="EC" id="2.7.1.2"/>
    </reaction>
</comment>
<dbReference type="PANTHER" id="PTHR47690:SF1">
    <property type="entry name" value="GLUCOKINASE"/>
    <property type="match status" value="1"/>
</dbReference>
<dbReference type="RefSeq" id="WP_320501960.1">
    <property type="nucleotide sequence ID" value="NZ_JAXCLX010000003.1"/>
</dbReference>
<evidence type="ECO:0000256" key="4">
    <source>
        <dbReference type="RuleBase" id="RU004046"/>
    </source>
</evidence>
<gene>
    <name evidence="3 5" type="primary">glk</name>
    <name evidence="5" type="ORF">SMD31_16220</name>
</gene>
<dbReference type="HAMAP" id="MF_00524">
    <property type="entry name" value="Glucokinase"/>
    <property type="match status" value="1"/>
</dbReference>
<comment type="similarity">
    <text evidence="3 4">Belongs to the bacterial glucokinase family.</text>
</comment>
<keyword evidence="3" id="KW-0067">ATP-binding</keyword>
<keyword evidence="6" id="KW-1185">Reference proteome</keyword>
<name>A0ABU5E1L9_9PROT</name>
<dbReference type="EC" id="2.7.1.2" evidence="3"/>
<dbReference type="Proteomes" id="UP001271769">
    <property type="component" value="Unassembled WGS sequence"/>
</dbReference>
<protein>
    <recommendedName>
        <fullName evidence="3">Glucokinase</fullName>
        <ecNumber evidence="3">2.7.1.2</ecNumber>
    </recommendedName>
    <alternativeName>
        <fullName evidence="3">Glucose kinase</fullName>
    </alternativeName>
</protein>
<comment type="subcellular location">
    <subcellularLocation>
        <location evidence="3">Cytoplasm</location>
    </subcellularLocation>
</comment>
<dbReference type="Gene3D" id="3.30.420.40">
    <property type="match status" value="1"/>
</dbReference>
<evidence type="ECO:0000313" key="6">
    <source>
        <dbReference type="Proteomes" id="UP001271769"/>
    </source>
</evidence>
<reference evidence="5 6" key="1">
    <citation type="journal article" date="2013" name="Antonie Van Leeuwenhoek">
        <title>Dongia rigui sp. nov., isolated from freshwater of a large wetland in Korea.</title>
        <authorList>
            <person name="Baik K.S."/>
            <person name="Hwang Y.M."/>
            <person name="Choi J.S."/>
            <person name="Kwon J."/>
            <person name="Seong C.N."/>
        </authorList>
    </citation>
    <scope>NUCLEOTIDE SEQUENCE [LARGE SCALE GENOMIC DNA]</scope>
    <source>
        <strain evidence="5 6">04SU4-P</strain>
    </source>
</reference>
<dbReference type="PANTHER" id="PTHR47690">
    <property type="entry name" value="GLUCOKINASE"/>
    <property type="match status" value="1"/>
</dbReference>
<evidence type="ECO:0000256" key="3">
    <source>
        <dbReference type="HAMAP-Rule" id="MF_00524"/>
    </source>
</evidence>
<accession>A0ABU5E1L9</accession>